<organism evidence="1 2">
    <name type="scientific">Streptomonospora wellingtoniae</name>
    <dbReference type="NCBI Taxonomy" id="3075544"/>
    <lineage>
        <taxon>Bacteria</taxon>
        <taxon>Bacillati</taxon>
        <taxon>Actinomycetota</taxon>
        <taxon>Actinomycetes</taxon>
        <taxon>Streptosporangiales</taxon>
        <taxon>Nocardiopsidaceae</taxon>
        <taxon>Streptomonospora</taxon>
    </lineage>
</organism>
<reference evidence="2" key="1">
    <citation type="submission" date="2023-07" db="EMBL/GenBank/DDBJ databases">
        <title>30 novel species of actinomycetes from the DSMZ collection.</title>
        <authorList>
            <person name="Nouioui I."/>
        </authorList>
    </citation>
    <scope>NUCLEOTIDE SEQUENCE [LARGE SCALE GENOMIC DNA]</scope>
    <source>
        <strain evidence="2">DSM 45055</strain>
    </source>
</reference>
<evidence type="ECO:0000313" key="2">
    <source>
        <dbReference type="Proteomes" id="UP001183226"/>
    </source>
</evidence>
<proteinExistence type="predicted"/>
<keyword evidence="2" id="KW-1185">Reference proteome</keyword>
<dbReference type="EMBL" id="JAVREK010000011">
    <property type="protein sequence ID" value="MDT0302915.1"/>
    <property type="molecule type" value="Genomic_DNA"/>
</dbReference>
<comment type="caution">
    <text evidence="1">The sequence shown here is derived from an EMBL/GenBank/DDBJ whole genome shotgun (WGS) entry which is preliminary data.</text>
</comment>
<sequence length="66" mass="7626">MADTNQLEQYWKYGQGALRIRWGTSGDFTRCERALDKHVGSARAKRICAQWHKDVNGFWPGSKKNV</sequence>
<protein>
    <submittedName>
        <fullName evidence="1">Uncharacterized protein</fullName>
    </submittedName>
</protein>
<accession>A0ABU2KUD7</accession>
<gene>
    <name evidence="1" type="ORF">RM446_12400</name>
</gene>
<dbReference type="RefSeq" id="WP_311545399.1">
    <property type="nucleotide sequence ID" value="NZ_JAVREK010000011.1"/>
</dbReference>
<evidence type="ECO:0000313" key="1">
    <source>
        <dbReference type="EMBL" id="MDT0302915.1"/>
    </source>
</evidence>
<dbReference type="Proteomes" id="UP001183226">
    <property type="component" value="Unassembled WGS sequence"/>
</dbReference>
<name>A0ABU2KUD7_9ACTN</name>